<dbReference type="InterPro" id="IPR031968">
    <property type="entry name" value="VASt"/>
</dbReference>
<dbReference type="InterPro" id="IPR011993">
    <property type="entry name" value="PH-like_dom_sf"/>
</dbReference>
<evidence type="ECO:0000259" key="7">
    <source>
        <dbReference type="PROSITE" id="PS51778"/>
    </source>
</evidence>
<reference evidence="9" key="2">
    <citation type="submission" date="2025-08" db="UniProtKB">
        <authorList>
            <consortium name="RefSeq"/>
        </authorList>
    </citation>
    <scope>IDENTIFICATION</scope>
</reference>
<keyword evidence="8" id="KW-1185">Reference proteome</keyword>
<dbReference type="GeneID" id="100212544"/>
<dbReference type="InterPro" id="IPR004182">
    <property type="entry name" value="GRAM"/>
</dbReference>
<evidence type="ECO:0000313" key="9">
    <source>
        <dbReference type="RefSeq" id="XP_065644124.1"/>
    </source>
</evidence>
<evidence type="ECO:0000256" key="4">
    <source>
        <dbReference type="ARBA" id="ARBA00023136"/>
    </source>
</evidence>
<dbReference type="Gene3D" id="2.30.29.30">
    <property type="entry name" value="Pleckstrin-homology domain (PH domain)/Phosphotyrosine-binding domain (PTB)"/>
    <property type="match status" value="1"/>
</dbReference>
<protein>
    <submittedName>
        <fullName evidence="9">Protein Aster-B isoform X3</fullName>
    </submittedName>
</protein>
<feature type="domain" description="VASt" evidence="7">
    <location>
        <begin position="409"/>
        <end position="580"/>
    </location>
</feature>
<evidence type="ECO:0000313" key="8">
    <source>
        <dbReference type="Proteomes" id="UP001652625"/>
    </source>
</evidence>
<accession>A0ABM4B5K8</accession>
<dbReference type="PANTHER" id="PTHR23319:SF4">
    <property type="entry name" value="GRAM DOMAIN CONTAINING 1B, ISOFORM E"/>
    <property type="match status" value="1"/>
</dbReference>
<feature type="region of interest" description="Disordered" evidence="5">
    <location>
        <begin position="1"/>
        <end position="34"/>
    </location>
</feature>
<dbReference type="RefSeq" id="XP_065644124.1">
    <property type="nucleotide sequence ID" value="XM_065788052.1"/>
</dbReference>
<evidence type="ECO:0000256" key="1">
    <source>
        <dbReference type="ARBA" id="ARBA00004167"/>
    </source>
</evidence>
<dbReference type="Proteomes" id="UP001652625">
    <property type="component" value="Chromosome 01"/>
</dbReference>
<comment type="subcellular location">
    <subcellularLocation>
        <location evidence="1">Membrane</location>
        <topology evidence="1">Single-pass membrane protein</topology>
    </subcellularLocation>
</comment>
<evidence type="ECO:0000256" key="6">
    <source>
        <dbReference type="SAM" id="Phobius"/>
    </source>
</evidence>
<evidence type="ECO:0000256" key="2">
    <source>
        <dbReference type="ARBA" id="ARBA00022692"/>
    </source>
</evidence>
<dbReference type="PROSITE" id="PS51778">
    <property type="entry name" value="VAST"/>
    <property type="match status" value="1"/>
</dbReference>
<sequence length="742" mass="84656">MVEATSEFLDPINSSNKRSVSNSSSKSFDSEYSSSIENKVKRKLSNASNAYVTTSKQVEADLLLEDNKFPASNLNQFDNGIAGSFQNGLPESKVKKYKKKKRISQIISGDQKSKAALFQKILKDMSAEEGLVSDYSCAFYRDILIHGRLYLSRTWLCFHANIIGWETLVTVRWSDVTSITKEKTAKLIPNAIQIYTGSDKYFFTTFVSREKAYTALFRIWQNALLGQPLGTSQLKFLCRKYQQKQMSSTDLLDGEAGFVENDVDISTDAKSNHLKELLDDGLKHGKTSKIPDSYIKNGVVEMPRPEFHPVLHNSSLPHLNNSILSNNSDKLLDKEESVQNGFAKNKTHDFLNFNKKKKKKHRNSLPSYSIKSPILDQGEVSSTDFGDETDEDAKIEDLNVPCPCHNSHVGKEFANEEFDFDVDALFDHLFSQDSDTMKEIFEQRNFQDWKYTPLTEENGIKTQTLTYTVPLNYSIGPKQSMTESKQTFSKENKSGSFYVVDVLSTSFGVPYSDSFNIVTRYCLTRAIGNRSRLQIYGEILYSKKVFGLVKNMITRTTEDALKDYYLCLLQSLRSESRISPNKGNKVSISKLRKESFKSNQSTEKFSKHANIVLQKQSSRVKAPDFNLSHKELIVNNPRHVIVYSFIFIFILGLNIYLLVRMRSLENLILVERPLFADGKAPVTPEDWEKLLQYQKNLQTSQLSRFHDFVDKTLSLVQQVENSMLAMQKELHLYENNFEASGN</sequence>
<reference evidence="8" key="1">
    <citation type="submission" date="2025-05" db="UniProtKB">
        <authorList>
            <consortium name="RefSeq"/>
        </authorList>
    </citation>
    <scope>NUCLEOTIDE SEQUENCE [LARGE SCALE GENOMIC DNA]</scope>
</reference>
<feature type="transmembrane region" description="Helical" evidence="6">
    <location>
        <begin position="640"/>
        <end position="659"/>
    </location>
</feature>
<proteinExistence type="predicted"/>
<dbReference type="Pfam" id="PF02893">
    <property type="entry name" value="GRAM"/>
    <property type="match status" value="1"/>
</dbReference>
<keyword evidence="4 6" id="KW-0472">Membrane</keyword>
<dbReference type="Pfam" id="PF16016">
    <property type="entry name" value="VASt"/>
    <property type="match status" value="1"/>
</dbReference>
<keyword evidence="3 6" id="KW-1133">Transmembrane helix</keyword>
<dbReference type="CDD" id="cd13220">
    <property type="entry name" value="PH-GRAM_GRAMDC"/>
    <property type="match status" value="1"/>
</dbReference>
<organism evidence="8 9">
    <name type="scientific">Hydra vulgaris</name>
    <name type="common">Hydra</name>
    <name type="synonym">Hydra attenuata</name>
    <dbReference type="NCBI Taxonomy" id="6087"/>
    <lineage>
        <taxon>Eukaryota</taxon>
        <taxon>Metazoa</taxon>
        <taxon>Cnidaria</taxon>
        <taxon>Hydrozoa</taxon>
        <taxon>Hydroidolina</taxon>
        <taxon>Anthoathecata</taxon>
        <taxon>Aplanulata</taxon>
        <taxon>Hydridae</taxon>
        <taxon>Hydra</taxon>
    </lineage>
</organism>
<evidence type="ECO:0000256" key="3">
    <source>
        <dbReference type="ARBA" id="ARBA00022989"/>
    </source>
</evidence>
<name>A0ABM4B5K8_HYDVU</name>
<gene>
    <name evidence="9" type="primary">LOC100212544</name>
</gene>
<feature type="compositionally biased region" description="Low complexity" evidence="5">
    <location>
        <begin position="13"/>
        <end position="34"/>
    </location>
</feature>
<dbReference type="PANTHER" id="PTHR23319">
    <property type="entry name" value="GRAM DOMAIN CONTAINING 1B, ISOFORM E"/>
    <property type="match status" value="1"/>
</dbReference>
<keyword evidence="2 6" id="KW-0812">Transmembrane</keyword>
<dbReference type="InterPro" id="IPR051482">
    <property type="entry name" value="Cholesterol_transport"/>
</dbReference>
<dbReference type="SMART" id="SM00568">
    <property type="entry name" value="GRAM"/>
    <property type="match status" value="1"/>
</dbReference>
<evidence type="ECO:0000256" key="5">
    <source>
        <dbReference type="SAM" id="MobiDB-lite"/>
    </source>
</evidence>